<dbReference type="Proteomes" id="UP000228909">
    <property type="component" value="Unassembled WGS sequence"/>
</dbReference>
<dbReference type="EMBL" id="PFCK01000043">
    <property type="protein sequence ID" value="PIR71624.1"/>
    <property type="molecule type" value="Genomic_DNA"/>
</dbReference>
<feature type="binding site" evidence="6">
    <location>
        <position position="134"/>
    </location>
    <ligand>
        <name>5-phospho-alpha-D-ribose 1-diphosphate</name>
        <dbReference type="ChEBI" id="CHEBI:58017"/>
        <note>ligand shared between dimeric partners</note>
    </ligand>
</feature>
<dbReference type="InterPro" id="IPR000836">
    <property type="entry name" value="PRTase_dom"/>
</dbReference>
<comment type="cofactor">
    <cofactor evidence="6">
        <name>Mg(2+)</name>
        <dbReference type="ChEBI" id="CHEBI:18420"/>
    </cofactor>
</comment>
<feature type="binding site" description="in other chain" evidence="6">
    <location>
        <position position="131"/>
    </location>
    <ligand>
        <name>5-phospho-alpha-D-ribose 1-diphosphate</name>
        <dbReference type="ChEBI" id="CHEBI:58017"/>
        <note>ligand shared between dimeric partners</note>
    </ligand>
</feature>
<evidence type="ECO:0000313" key="8">
    <source>
        <dbReference type="EMBL" id="PIR71624.1"/>
    </source>
</evidence>
<keyword evidence="4 6" id="KW-0808">Transferase</keyword>
<comment type="function">
    <text evidence="6">Catalyzes the transfer of a ribosyl phosphate group from 5-phosphoribose 1-diphosphate to orotate, leading to the formation of orotidine monophosphate (OMP).</text>
</comment>
<organism evidence="8 9">
    <name type="scientific">Candidatus Nealsonbacteria bacterium CG10_big_fil_rev_8_21_14_0_10_37_25</name>
    <dbReference type="NCBI Taxonomy" id="1974711"/>
    <lineage>
        <taxon>Bacteria</taxon>
        <taxon>Candidatus Nealsoniibacteriota</taxon>
    </lineage>
</organism>
<dbReference type="Pfam" id="PF00156">
    <property type="entry name" value="Pribosyltran"/>
    <property type="match status" value="1"/>
</dbReference>
<keyword evidence="6" id="KW-0460">Magnesium</keyword>
<protein>
    <recommendedName>
        <fullName evidence="2 6">Orotate phosphoribosyltransferase</fullName>
        <shortName evidence="6">OPRT</shortName>
        <shortName evidence="6">OPRTase</shortName>
        <ecNumber evidence="2 6">2.4.2.10</ecNumber>
    </recommendedName>
</protein>
<dbReference type="EC" id="2.4.2.10" evidence="2 6"/>
<evidence type="ECO:0000256" key="1">
    <source>
        <dbReference type="ARBA" id="ARBA00004889"/>
    </source>
</evidence>
<comment type="caution">
    <text evidence="6">Lacks conserved residue(s) required for the propagation of feature annotation.</text>
</comment>
<evidence type="ECO:0000259" key="7">
    <source>
        <dbReference type="Pfam" id="PF00156"/>
    </source>
</evidence>
<comment type="pathway">
    <text evidence="1 6">Pyrimidine metabolism; UMP biosynthesis via de novo pathway; UMP from orotate: step 1/2.</text>
</comment>
<dbReference type="Gene3D" id="3.40.50.2020">
    <property type="match status" value="1"/>
</dbReference>
<comment type="caution">
    <text evidence="8">The sequence shown here is derived from an EMBL/GenBank/DDBJ whole genome shotgun (WGS) entry which is preliminary data.</text>
</comment>
<reference evidence="9" key="1">
    <citation type="submission" date="2017-09" db="EMBL/GenBank/DDBJ databases">
        <title>Depth-based differentiation of microbial function through sediment-hosted aquifers and enrichment of novel symbionts in the deep terrestrial subsurface.</title>
        <authorList>
            <person name="Probst A.J."/>
            <person name="Ladd B."/>
            <person name="Jarett J.K."/>
            <person name="Geller-Mcgrath D.E."/>
            <person name="Sieber C.M.K."/>
            <person name="Emerson J.B."/>
            <person name="Anantharaman K."/>
            <person name="Thomas B.C."/>
            <person name="Malmstrom R."/>
            <person name="Stieglmeier M."/>
            <person name="Klingl A."/>
            <person name="Woyke T."/>
            <person name="Ryan C.M."/>
            <person name="Banfield J.F."/>
        </authorList>
    </citation>
    <scope>NUCLEOTIDE SEQUENCE [LARGE SCALE GENOMIC DNA]</scope>
</reference>
<keyword evidence="5 6" id="KW-0665">Pyrimidine biosynthesis</keyword>
<dbReference type="GO" id="GO:0000287">
    <property type="term" value="F:magnesium ion binding"/>
    <property type="evidence" value="ECO:0007669"/>
    <property type="project" value="UniProtKB-UniRule"/>
</dbReference>
<feature type="binding site" evidence="6">
    <location>
        <position position="193"/>
    </location>
    <ligand>
        <name>orotate</name>
        <dbReference type="ChEBI" id="CHEBI:30839"/>
    </ligand>
</feature>
<feature type="domain" description="Phosphoribosyltransferase" evidence="7">
    <location>
        <begin position="45"/>
        <end position="211"/>
    </location>
</feature>
<dbReference type="UniPathway" id="UPA00070">
    <property type="reaction ID" value="UER00119"/>
</dbReference>
<dbReference type="GO" id="GO:0019856">
    <property type="term" value="P:pyrimidine nucleobase biosynthetic process"/>
    <property type="evidence" value="ECO:0007669"/>
    <property type="project" value="TreeGrafter"/>
</dbReference>
<evidence type="ECO:0000256" key="4">
    <source>
        <dbReference type="ARBA" id="ARBA00022679"/>
    </source>
</evidence>
<sequence>MKEKEALKIFEETKTIITGSHIVYTSGRHGSAYVNKDAVYPYTQKISELCKAIAEHFYLKQDVEVVAGPAVGGVILSQWVAHHYHPFAYQPQIMAVFAEEEKIRIAEAKEENLTIKVFDGERLVSETTLEKGQKLQVHTGRLVFARGYDKLIPGKKVLVVEDILTTGGSAKKVVEAVRSCGGEVVGLGVLCNRDNVKAEDVGDVPELFALTNVQMESWPEKECPLCVEGVSINTEVGKGREYLDKKIK</sequence>
<dbReference type="InterPro" id="IPR029057">
    <property type="entry name" value="PRTase-like"/>
</dbReference>
<proteinExistence type="inferred from homology"/>
<evidence type="ECO:0000256" key="3">
    <source>
        <dbReference type="ARBA" id="ARBA00022676"/>
    </source>
</evidence>
<dbReference type="SUPFAM" id="SSF53271">
    <property type="entry name" value="PRTase-like"/>
    <property type="match status" value="1"/>
</dbReference>
<evidence type="ECO:0000256" key="6">
    <source>
        <dbReference type="HAMAP-Rule" id="MF_01208"/>
    </source>
</evidence>
<feature type="binding site" description="in other chain" evidence="6">
    <location>
        <begin position="161"/>
        <end position="169"/>
    </location>
    <ligand>
        <name>5-phospho-alpha-D-ribose 1-diphosphate</name>
        <dbReference type="ChEBI" id="CHEBI:58017"/>
        <note>ligand shared between dimeric partners</note>
    </ligand>
</feature>
<accession>A0A2H0TKY6</accession>
<dbReference type="AlphaFoldDB" id="A0A2H0TKY6"/>
<comment type="similarity">
    <text evidence="6">Belongs to the purine/pyrimidine phosphoribosyltransferase family. PyrE subfamily.</text>
</comment>
<evidence type="ECO:0000256" key="2">
    <source>
        <dbReference type="ARBA" id="ARBA00011971"/>
    </source>
</evidence>
<comment type="subunit">
    <text evidence="6">Homodimer.</text>
</comment>
<evidence type="ECO:0000256" key="5">
    <source>
        <dbReference type="ARBA" id="ARBA00022975"/>
    </source>
</evidence>
<dbReference type="HAMAP" id="MF_01208">
    <property type="entry name" value="PyrE"/>
    <property type="match status" value="1"/>
</dbReference>
<dbReference type="PANTHER" id="PTHR19278:SF9">
    <property type="entry name" value="URIDINE 5'-MONOPHOSPHATE SYNTHASE"/>
    <property type="match status" value="1"/>
</dbReference>
<feature type="binding site" evidence="6">
    <location>
        <position position="165"/>
    </location>
    <ligand>
        <name>orotate</name>
        <dbReference type="ChEBI" id="CHEBI:30839"/>
    </ligand>
</feature>
<keyword evidence="3 6" id="KW-0328">Glycosyltransferase</keyword>
<evidence type="ECO:0000313" key="9">
    <source>
        <dbReference type="Proteomes" id="UP000228909"/>
    </source>
</evidence>
<dbReference type="GO" id="GO:0004588">
    <property type="term" value="F:orotate phosphoribosyltransferase activity"/>
    <property type="evidence" value="ECO:0007669"/>
    <property type="project" value="UniProtKB-UniRule"/>
</dbReference>
<comment type="catalytic activity">
    <reaction evidence="6">
        <text>orotidine 5'-phosphate + diphosphate = orotate + 5-phospho-alpha-D-ribose 1-diphosphate</text>
        <dbReference type="Rhea" id="RHEA:10380"/>
        <dbReference type="ChEBI" id="CHEBI:30839"/>
        <dbReference type="ChEBI" id="CHEBI:33019"/>
        <dbReference type="ChEBI" id="CHEBI:57538"/>
        <dbReference type="ChEBI" id="CHEBI:58017"/>
        <dbReference type="EC" id="2.4.2.10"/>
    </reaction>
</comment>
<dbReference type="InterPro" id="IPR023031">
    <property type="entry name" value="OPRT"/>
</dbReference>
<dbReference type="GO" id="GO:0044205">
    <property type="term" value="P:'de novo' UMP biosynthetic process"/>
    <property type="evidence" value="ECO:0007669"/>
    <property type="project" value="UniProtKB-UniRule"/>
</dbReference>
<name>A0A2H0TKY6_9BACT</name>
<dbReference type="CDD" id="cd06223">
    <property type="entry name" value="PRTases_typeI"/>
    <property type="match status" value="1"/>
</dbReference>
<gene>
    <name evidence="6" type="primary">pyrE</name>
    <name evidence="8" type="ORF">COU43_01570</name>
</gene>
<dbReference type="PANTHER" id="PTHR19278">
    <property type="entry name" value="OROTATE PHOSPHORIBOSYLTRANSFERASE"/>
    <property type="match status" value="1"/>
</dbReference>